<dbReference type="EMBL" id="BJWL01000014">
    <property type="protein sequence ID" value="GFZ00866.1"/>
    <property type="molecule type" value="Genomic_DNA"/>
</dbReference>
<reference evidence="1 2" key="1">
    <citation type="submission" date="2019-07" db="EMBL/GenBank/DDBJ databases">
        <title>De Novo Assembly of kiwifruit Actinidia rufa.</title>
        <authorList>
            <person name="Sugita-Konishi S."/>
            <person name="Sato K."/>
            <person name="Mori E."/>
            <person name="Abe Y."/>
            <person name="Kisaki G."/>
            <person name="Hamano K."/>
            <person name="Suezawa K."/>
            <person name="Otani M."/>
            <person name="Fukuda T."/>
            <person name="Manabe T."/>
            <person name="Gomi K."/>
            <person name="Tabuchi M."/>
            <person name="Akimitsu K."/>
            <person name="Kataoka I."/>
        </authorList>
    </citation>
    <scope>NUCLEOTIDE SEQUENCE [LARGE SCALE GENOMIC DNA]</scope>
    <source>
        <strain evidence="2">cv. Fuchu</strain>
    </source>
</reference>
<dbReference type="PANTHER" id="PTHR48219">
    <property type="entry name" value="VACUOLAR PROTEIN SORTING-ASSOCIATED PROTEIN 62-RELATED"/>
    <property type="match status" value="1"/>
</dbReference>
<name>A0A7J0FQ69_9ERIC</name>
<evidence type="ECO:0000313" key="2">
    <source>
        <dbReference type="Proteomes" id="UP000585474"/>
    </source>
</evidence>
<proteinExistence type="predicted"/>
<organism evidence="1 2">
    <name type="scientific">Actinidia rufa</name>
    <dbReference type="NCBI Taxonomy" id="165716"/>
    <lineage>
        <taxon>Eukaryota</taxon>
        <taxon>Viridiplantae</taxon>
        <taxon>Streptophyta</taxon>
        <taxon>Embryophyta</taxon>
        <taxon>Tracheophyta</taxon>
        <taxon>Spermatophyta</taxon>
        <taxon>Magnoliopsida</taxon>
        <taxon>eudicotyledons</taxon>
        <taxon>Gunneridae</taxon>
        <taxon>Pentapetalae</taxon>
        <taxon>asterids</taxon>
        <taxon>Ericales</taxon>
        <taxon>Actinidiaceae</taxon>
        <taxon>Actinidia</taxon>
    </lineage>
</organism>
<dbReference type="Proteomes" id="UP000585474">
    <property type="component" value="Unassembled WGS sequence"/>
</dbReference>
<evidence type="ECO:0000313" key="1">
    <source>
        <dbReference type="EMBL" id="GFZ00866.1"/>
    </source>
</evidence>
<dbReference type="AlphaFoldDB" id="A0A7J0FQ69"/>
<dbReference type="PANTHER" id="PTHR48219:SF2">
    <property type="entry name" value="VACUOLAR PROTEIN SORTING-ASSOCIATED PROTEIN 62"/>
    <property type="match status" value="1"/>
</dbReference>
<accession>A0A7J0FQ69</accession>
<protein>
    <submittedName>
        <fullName evidence="1">Pleckstrin homology (PH) domain-containing protein</fullName>
    </submittedName>
</protein>
<dbReference type="InterPro" id="IPR009291">
    <property type="entry name" value="Vps62"/>
</dbReference>
<keyword evidence="2" id="KW-1185">Reference proteome</keyword>
<gene>
    <name evidence="1" type="ORF">Acr_14g0005010</name>
</gene>
<dbReference type="Pfam" id="PF06101">
    <property type="entry name" value="Vps62"/>
    <property type="match status" value="1"/>
</dbReference>
<comment type="caution">
    <text evidence="1">The sequence shown here is derived from an EMBL/GenBank/DDBJ whole genome shotgun (WGS) entry which is preliminary data.</text>
</comment>
<dbReference type="OrthoDB" id="428159at2759"/>
<sequence length="199" mass="21771">MTSKKMTVVCSEYDKVGTIENPNGDRIFAFWGLHAPPDLLESRPVSFNLVWPSTANGDISEFQAGENHNTCSIWFPEAPKGYVALGCVVSSGRTPPPLSSAFCISASFVSPCSLRDCITINSNTTYSASVAFWCVDNSFRTFFPEDPSTLSVVCIAYELRHILFGFPQTSLASKSSYDEVFPSDHAQALRSERLSTANS</sequence>